<accession>X8JA75</accession>
<dbReference type="EMBL" id="JATN01000319">
    <property type="protein sequence ID" value="EUC60549.1"/>
    <property type="molecule type" value="Genomic_DNA"/>
</dbReference>
<feature type="compositionally biased region" description="Polar residues" evidence="1">
    <location>
        <begin position="63"/>
        <end position="72"/>
    </location>
</feature>
<evidence type="ECO:0000313" key="2">
    <source>
        <dbReference type="EMBL" id="EUC60549.1"/>
    </source>
</evidence>
<name>X8JA75_9AGAM</name>
<sequence length="97" mass="10668">MKPDPSFLSLTPLISDQVHRQMGSGVGVYMVIPLFTNIRPTHKFEFFKVTPGNAYETSPEGDINSQDTNSGHMKTEGYRTGLFAPYTAPSLVFNPGS</sequence>
<comment type="caution">
    <text evidence="2">The sequence shown here is derived from an EMBL/GenBank/DDBJ whole genome shotgun (WGS) entry which is preliminary data.</text>
</comment>
<evidence type="ECO:0000256" key="1">
    <source>
        <dbReference type="SAM" id="MobiDB-lite"/>
    </source>
</evidence>
<dbReference type="AlphaFoldDB" id="X8JA75"/>
<organism evidence="2 3">
    <name type="scientific">Rhizoctonia solani AG-3 Rhs1AP</name>
    <dbReference type="NCBI Taxonomy" id="1086054"/>
    <lineage>
        <taxon>Eukaryota</taxon>
        <taxon>Fungi</taxon>
        <taxon>Dikarya</taxon>
        <taxon>Basidiomycota</taxon>
        <taxon>Agaricomycotina</taxon>
        <taxon>Agaricomycetes</taxon>
        <taxon>Cantharellales</taxon>
        <taxon>Ceratobasidiaceae</taxon>
        <taxon>Rhizoctonia</taxon>
    </lineage>
</organism>
<dbReference type="Proteomes" id="UP000030108">
    <property type="component" value="Unassembled WGS sequence"/>
</dbReference>
<gene>
    <name evidence="2" type="ORF">RSOL_351680</name>
</gene>
<feature type="region of interest" description="Disordered" evidence="1">
    <location>
        <begin position="55"/>
        <end position="76"/>
    </location>
</feature>
<reference evidence="3" key="1">
    <citation type="journal article" date="2014" name="Genome Announc.">
        <title>Draft genome sequence of the plant-pathogenic soil fungus Rhizoctonia solani anastomosis group 3 strain Rhs1AP.</title>
        <authorList>
            <person name="Cubeta M.A."/>
            <person name="Thomas E."/>
            <person name="Dean R.A."/>
            <person name="Jabaji S."/>
            <person name="Neate S.M."/>
            <person name="Tavantzis S."/>
            <person name="Toda T."/>
            <person name="Vilgalys R."/>
            <person name="Bharathan N."/>
            <person name="Fedorova-Abrams N."/>
            <person name="Pakala S.B."/>
            <person name="Pakala S.M."/>
            <person name="Zafar N."/>
            <person name="Joardar V."/>
            <person name="Losada L."/>
            <person name="Nierman W.C."/>
        </authorList>
    </citation>
    <scope>NUCLEOTIDE SEQUENCE [LARGE SCALE GENOMIC DNA]</scope>
    <source>
        <strain evidence="3">AG-3</strain>
    </source>
</reference>
<protein>
    <submittedName>
        <fullName evidence="2">ASD-1 rhamnogalacturonase B, related protein, putative</fullName>
    </submittedName>
</protein>
<proteinExistence type="predicted"/>
<evidence type="ECO:0000313" key="3">
    <source>
        <dbReference type="Proteomes" id="UP000030108"/>
    </source>
</evidence>